<dbReference type="SUPFAM" id="SSF54060">
    <property type="entry name" value="His-Me finger endonucleases"/>
    <property type="match status" value="2"/>
</dbReference>
<organism evidence="1 2">
    <name type="scientific">Actinomadura craniellae</name>
    <dbReference type="NCBI Taxonomy" id="2231787"/>
    <lineage>
        <taxon>Bacteria</taxon>
        <taxon>Bacillati</taxon>
        <taxon>Actinomycetota</taxon>
        <taxon>Actinomycetes</taxon>
        <taxon>Streptosporangiales</taxon>
        <taxon>Thermomonosporaceae</taxon>
        <taxon>Actinomadura</taxon>
    </lineage>
</organism>
<dbReference type="OrthoDB" id="581550at2"/>
<dbReference type="EMBL" id="QLYX01000007">
    <property type="protein sequence ID" value="RAY13981.1"/>
    <property type="molecule type" value="Genomic_DNA"/>
</dbReference>
<dbReference type="InterPro" id="IPR004211">
    <property type="entry name" value="Endonuclease_7"/>
</dbReference>
<reference evidence="1 2" key="1">
    <citation type="submission" date="2018-06" db="EMBL/GenBank/DDBJ databases">
        <title>Actinomadura craniellae sp. nov. isolated from marine sponge Craniella sp.</title>
        <authorList>
            <person name="Li L."/>
            <person name="Xu Q.H."/>
            <person name="Lin H.W."/>
            <person name="Lu Y.H."/>
        </authorList>
    </citation>
    <scope>NUCLEOTIDE SEQUENCE [LARGE SCALE GENOMIC DNA]</scope>
    <source>
        <strain evidence="1 2">LHW63021</strain>
    </source>
</reference>
<comment type="caution">
    <text evidence="1">The sequence shown here is derived from an EMBL/GenBank/DDBJ whole genome shotgun (WGS) entry which is preliminary data.</text>
</comment>
<evidence type="ECO:0000313" key="2">
    <source>
        <dbReference type="Proteomes" id="UP000251891"/>
    </source>
</evidence>
<dbReference type="Proteomes" id="UP000251891">
    <property type="component" value="Unassembled WGS sequence"/>
</dbReference>
<dbReference type="InterPro" id="IPR044925">
    <property type="entry name" value="His-Me_finger_sf"/>
</dbReference>
<protein>
    <recommendedName>
        <fullName evidence="3">Recombinase</fullName>
    </recommendedName>
</protein>
<dbReference type="AlphaFoldDB" id="A0A365H4G5"/>
<keyword evidence="2" id="KW-1185">Reference proteome</keyword>
<proteinExistence type="predicted"/>
<dbReference type="Gene3D" id="3.40.1800.10">
    <property type="entry name" value="His-Me finger endonucleases"/>
    <property type="match status" value="2"/>
</dbReference>
<sequence>MSDFLEGLAKGTKKCPDCGELKSTSEFGRNKRMVDGFARYCKACFGIRSKQSYRKRMAAQGRVVRERLEVPHGHKYCPKCCEIKSIAEFGRNRAEKSGLTAYCKPCHNKVTVEIKNRVHGSVRNYLFKYRYGITVEEVDKISRRQGGICVICLREPALHVDHDHQTGLVRGLLCFGCNGGLGQFQDEAWRLRRAAGYLDGRLTHFQHMELEFGTPTIGGLANRGRSRVRGARADRLSSARHYKLRAKYGIDERDEQRMLAAQRGLCAICANEPGGHVDHDHESGAVRGVLCLGCNSGMGQFKDDAISLLRAADYLDGFLAGPGARSAASAGSWPEPPGAMAPTCRSLFRALDGERRRAAAELAERAGCPWDVEAVGLRNVEVALAPEYPHGR</sequence>
<dbReference type="InterPro" id="IPR038563">
    <property type="entry name" value="Endonuclease_7_sf"/>
</dbReference>
<accession>A0A365H4G5</accession>
<name>A0A365H4G5_9ACTN</name>
<evidence type="ECO:0000313" key="1">
    <source>
        <dbReference type="EMBL" id="RAY13981.1"/>
    </source>
</evidence>
<dbReference type="Pfam" id="PF02945">
    <property type="entry name" value="Endonuclease_7"/>
    <property type="match status" value="2"/>
</dbReference>
<gene>
    <name evidence="1" type="ORF">DPM19_16970</name>
</gene>
<evidence type="ECO:0008006" key="3">
    <source>
        <dbReference type="Google" id="ProtNLM"/>
    </source>
</evidence>